<dbReference type="Proteomes" id="UP000830395">
    <property type="component" value="Chromosome 1"/>
</dbReference>
<proteinExistence type="predicted"/>
<evidence type="ECO:0000313" key="1">
    <source>
        <dbReference type="EMBL" id="MCJ8728559.1"/>
    </source>
</evidence>
<sequence>MRGEKRVEEVTSVEQKVDKIRKDEVRKALKRMKSGKAVGPDDIPVEVWKCLGEAAVEFLTSLFNRVLESEKMAEEWRSSVLMPIFKNKGEVQSCSNYRGIKLMSHTMKLWERVVEARLRKVVEICEQQYGFMPRKNTTDAIFALRILMEKYRDGQRELHCVLVDLEKAYDRVPREELWYCMRKSGVAEKYVRVVQDMYERSRTVVRSAVGQTEEFKVEVGLHQGSALSPFLFAMVMDQLSEEVRQESPYTMMFADDIVICSESREQVEENLERWSESREQVEENLERWRFALERRGMKVSRSKTEYMCVNEREGSGTVRLQGEEVKKVQECKYLGSTVQSNGECGKEVKKRVQAGWNGWRKVSRVLCDRKISARIKGRVYKTVVRAAMLYGLEAVSLRKRQESELEVAELKMLRFSLGVTRLDRIRNEYIRETAHVGRLGDKVREARLRWFGHVQRREREYIARRMLDMELPGRS</sequence>
<dbReference type="EMBL" id="CM040975">
    <property type="protein sequence ID" value="MCJ8728559.1"/>
    <property type="molecule type" value="Genomic_DNA"/>
</dbReference>
<evidence type="ECO:0000313" key="2">
    <source>
        <dbReference type="Proteomes" id="UP000830395"/>
    </source>
</evidence>
<protein>
    <submittedName>
        <fullName evidence="1">Uncharacterized protein</fullName>
    </submittedName>
</protein>
<accession>A0ACC5XYL5</accession>
<reference evidence="1" key="1">
    <citation type="submission" date="2020-02" db="EMBL/GenBank/DDBJ databases">
        <title>Genome sequencing of the panga catfish, Pangasius djambal.</title>
        <authorList>
            <person name="Wen M."/>
            <person name="Zahm M."/>
            <person name="Roques C."/>
            <person name="Cabau C."/>
            <person name="Klopp C."/>
            <person name="Donnadieu C."/>
            <person name="Jouanno E."/>
            <person name="Avarre J.-C."/>
            <person name="Campet M."/>
            <person name="Ha T."/>
            <person name="Dugue R."/>
            <person name="Lampietro C."/>
            <person name="Louis A."/>
            <person name="Herpin A."/>
            <person name="Echchiki A."/>
            <person name="Berthelot C."/>
            <person name="Parey E."/>
            <person name="Roest-Crollius H."/>
            <person name="Braasch I."/>
            <person name="Postlethwait J.H."/>
            <person name="Bobe J."/>
            <person name="Montfort J."/>
            <person name="Bouchez O."/>
            <person name="Begum T."/>
            <person name="Schartl M."/>
            <person name="Gustiano R."/>
            <person name="Guiguen Y."/>
        </authorList>
    </citation>
    <scope>NUCLEOTIDE SEQUENCE</scope>
    <source>
        <strain evidence="1">Pdj_M5554</strain>
    </source>
</reference>
<keyword evidence="2" id="KW-1185">Reference proteome</keyword>
<gene>
    <name evidence="1" type="ORF">PDJAM_G00005760</name>
</gene>
<name>A0ACC5XYL5_9TELE</name>
<comment type="caution">
    <text evidence="1">The sequence shown here is derived from an EMBL/GenBank/DDBJ whole genome shotgun (WGS) entry which is preliminary data.</text>
</comment>
<organism evidence="1 2">
    <name type="scientific">Pangasius djambal</name>
    <dbReference type="NCBI Taxonomy" id="1691987"/>
    <lineage>
        <taxon>Eukaryota</taxon>
        <taxon>Metazoa</taxon>
        <taxon>Chordata</taxon>
        <taxon>Craniata</taxon>
        <taxon>Vertebrata</taxon>
        <taxon>Euteleostomi</taxon>
        <taxon>Actinopterygii</taxon>
        <taxon>Neopterygii</taxon>
        <taxon>Teleostei</taxon>
        <taxon>Ostariophysi</taxon>
        <taxon>Siluriformes</taxon>
        <taxon>Pangasiidae</taxon>
        <taxon>Pangasius</taxon>
    </lineage>
</organism>